<dbReference type="AlphaFoldDB" id="A0A426YXB5"/>
<name>A0A426YXB5_ENSVE</name>
<dbReference type="EMBL" id="AMZH03009669">
    <property type="protein sequence ID" value="RRT56363.1"/>
    <property type="molecule type" value="Genomic_DNA"/>
</dbReference>
<comment type="caution">
    <text evidence="1">The sequence shown here is derived from an EMBL/GenBank/DDBJ whole genome shotgun (WGS) entry which is preliminary data.</text>
</comment>
<evidence type="ECO:0000313" key="1">
    <source>
        <dbReference type="EMBL" id="RRT56363.1"/>
    </source>
</evidence>
<sequence length="88" mass="9606">MDIVFVQCIVRSHNTSCDVDRPDGQPCLETKEFSLIRNMLTAVVEERYTDAGKTFSVEGPASSAQIQETELGITGFGATLCSLFSDRA</sequence>
<organism evidence="1 2">
    <name type="scientific">Ensete ventricosum</name>
    <name type="common">Abyssinian banana</name>
    <name type="synonym">Musa ensete</name>
    <dbReference type="NCBI Taxonomy" id="4639"/>
    <lineage>
        <taxon>Eukaryota</taxon>
        <taxon>Viridiplantae</taxon>
        <taxon>Streptophyta</taxon>
        <taxon>Embryophyta</taxon>
        <taxon>Tracheophyta</taxon>
        <taxon>Spermatophyta</taxon>
        <taxon>Magnoliopsida</taxon>
        <taxon>Liliopsida</taxon>
        <taxon>Zingiberales</taxon>
        <taxon>Musaceae</taxon>
        <taxon>Ensete</taxon>
    </lineage>
</organism>
<dbReference type="Proteomes" id="UP000287651">
    <property type="component" value="Unassembled WGS sequence"/>
</dbReference>
<reference evidence="1 2" key="1">
    <citation type="journal article" date="2014" name="Agronomy (Basel)">
        <title>A Draft Genome Sequence for Ensete ventricosum, the Drought-Tolerant Tree Against Hunger.</title>
        <authorList>
            <person name="Harrison J."/>
            <person name="Moore K.A."/>
            <person name="Paszkiewicz K."/>
            <person name="Jones T."/>
            <person name="Grant M."/>
            <person name="Ambacheew D."/>
            <person name="Muzemil S."/>
            <person name="Studholme D.J."/>
        </authorList>
    </citation>
    <scope>NUCLEOTIDE SEQUENCE [LARGE SCALE GENOMIC DNA]</scope>
</reference>
<evidence type="ECO:0000313" key="2">
    <source>
        <dbReference type="Proteomes" id="UP000287651"/>
    </source>
</evidence>
<accession>A0A426YXB5</accession>
<protein>
    <submittedName>
        <fullName evidence="1">Uncharacterized protein</fullName>
    </submittedName>
</protein>
<proteinExistence type="predicted"/>
<gene>
    <name evidence="1" type="ORF">B296_00037159</name>
</gene>